<keyword evidence="2" id="KW-1185">Reference proteome</keyword>
<sequence length="626" mass="69340">MATDNPILAFIEGIDTAIRTLTSAEVADITKAVSPSLGDWFTQYLDRTPVNQRQLTLRNLLGMFTPARYQTFAVADGISIVYDHDKPENPLNLVDRHMRFICVVLPDHDPSSNMNIQNAIVQRTLLFVAGNFPDADGNQVSGPGGFIQCVSWDPHAFGRNRGMARFYQRNRQGWIYFGDSTHAFNSATAELGPFDGHVGGGIIMKELTVPWTHWFDSGNVGHFVRSLGSTRTQGSACDPHNVLHDPLFTPPSGSAFTLLSRAESLERVVENGVASWYRSRHQRDFIDPATNQPFPVITDVIQHWVGHILLNRAMNIATSATASEQVIHSEADIAGLPRTLFFNGNALEIVLPDAGPETAFGITNALYRQSVADLELSLFYRDRATGTLKVAVAGTEGPFAFPIIEPGLEDYVGIQTLTVRATVAEILPRKAIAAMLMVDFWNPLYSSRREGLMKYVPKSAKFNPTTRAYNILDQFVANVRASPAASDPTSAESEILQLLATPDDTYIPLFTARVNTYLARVAARLNPRDSDVQSALDDYMVLAEGRRRIYRGREDAKPGGSGLNEFTLTLPRTQKDVPYTRMREDAHVEVMSAEDVAKYMRKRGHAQTCPVYVARRNDTDAAYAKV</sequence>
<proteinExistence type="predicted"/>
<evidence type="ECO:0000313" key="1">
    <source>
        <dbReference type="EMBL" id="KAH8105193.1"/>
    </source>
</evidence>
<dbReference type="AlphaFoldDB" id="A0A8K0XTE9"/>
<organism evidence="1 2">
    <name type="scientific">Cristinia sonorae</name>
    <dbReference type="NCBI Taxonomy" id="1940300"/>
    <lineage>
        <taxon>Eukaryota</taxon>
        <taxon>Fungi</taxon>
        <taxon>Dikarya</taxon>
        <taxon>Basidiomycota</taxon>
        <taxon>Agaricomycotina</taxon>
        <taxon>Agaricomycetes</taxon>
        <taxon>Agaricomycetidae</taxon>
        <taxon>Agaricales</taxon>
        <taxon>Pleurotineae</taxon>
        <taxon>Stephanosporaceae</taxon>
        <taxon>Cristinia</taxon>
    </lineage>
</organism>
<dbReference type="Proteomes" id="UP000813824">
    <property type="component" value="Unassembled WGS sequence"/>
</dbReference>
<evidence type="ECO:0000313" key="2">
    <source>
        <dbReference type="Proteomes" id="UP000813824"/>
    </source>
</evidence>
<accession>A0A8K0XTE9</accession>
<reference evidence="1" key="1">
    <citation type="journal article" date="2021" name="New Phytol.">
        <title>Evolutionary innovations through gain and loss of genes in the ectomycorrhizal Boletales.</title>
        <authorList>
            <person name="Wu G."/>
            <person name="Miyauchi S."/>
            <person name="Morin E."/>
            <person name="Kuo A."/>
            <person name="Drula E."/>
            <person name="Varga T."/>
            <person name="Kohler A."/>
            <person name="Feng B."/>
            <person name="Cao Y."/>
            <person name="Lipzen A."/>
            <person name="Daum C."/>
            <person name="Hundley H."/>
            <person name="Pangilinan J."/>
            <person name="Johnson J."/>
            <person name="Barry K."/>
            <person name="LaButti K."/>
            <person name="Ng V."/>
            <person name="Ahrendt S."/>
            <person name="Min B."/>
            <person name="Choi I.G."/>
            <person name="Park H."/>
            <person name="Plett J.M."/>
            <person name="Magnuson J."/>
            <person name="Spatafora J.W."/>
            <person name="Nagy L.G."/>
            <person name="Henrissat B."/>
            <person name="Grigoriev I.V."/>
            <person name="Yang Z.L."/>
            <person name="Xu J."/>
            <person name="Martin F.M."/>
        </authorList>
    </citation>
    <scope>NUCLEOTIDE SEQUENCE</scope>
    <source>
        <strain evidence="1">KKN 215</strain>
    </source>
</reference>
<protein>
    <submittedName>
        <fullName evidence="1">Uncharacterized protein</fullName>
    </submittedName>
</protein>
<name>A0A8K0XTE9_9AGAR</name>
<dbReference type="EMBL" id="JAEVFJ010000004">
    <property type="protein sequence ID" value="KAH8105193.1"/>
    <property type="molecule type" value="Genomic_DNA"/>
</dbReference>
<dbReference type="OrthoDB" id="2951350at2759"/>
<comment type="caution">
    <text evidence="1">The sequence shown here is derived from an EMBL/GenBank/DDBJ whole genome shotgun (WGS) entry which is preliminary data.</text>
</comment>
<gene>
    <name evidence="1" type="ORF">BXZ70DRAFT_510162</name>
</gene>